<sequence length="67" mass="7241">MFKLLLSLISLIFIFELVNSDGDFWTEFLTKGSYSYGSDKSMPLDLGVLTGGGGDNNPLAFLFGGGR</sequence>
<feature type="chain" id="PRO_5027556594" evidence="1">
    <location>
        <begin position="21"/>
        <end position="67"/>
    </location>
</feature>
<accession>A0A6V7VZZ2</accession>
<protein>
    <submittedName>
        <fullName evidence="2">Uncharacterized protein</fullName>
    </submittedName>
</protein>
<evidence type="ECO:0000313" key="3">
    <source>
        <dbReference type="Proteomes" id="UP000580250"/>
    </source>
</evidence>
<dbReference type="AlphaFoldDB" id="A0A6V7VZZ2"/>
<organism evidence="2 3">
    <name type="scientific">Meloidogyne enterolobii</name>
    <name type="common">Root-knot nematode worm</name>
    <name type="synonym">Meloidogyne mayaguensis</name>
    <dbReference type="NCBI Taxonomy" id="390850"/>
    <lineage>
        <taxon>Eukaryota</taxon>
        <taxon>Metazoa</taxon>
        <taxon>Ecdysozoa</taxon>
        <taxon>Nematoda</taxon>
        <taxon>Chromadorea</taxon>
        <taxon>Rhabditida</taxon>
        <taxon>Tylenchina</taxon>
        <taxon>Tylenchomorpha</taxon>
        <taxon>Tylenchoidea</taxon>
        <taxon>Meloidogynidae</taxon>
        <taxon>Meloidogyninae</taxon>
        <taxon>Meloidogyne</taxon>
    </lineage>
</organism>
<evidence type="ECO:0000256" key="1">
    <source>
        <dbReference type="SAM" id="SignalP"/>
    </source>
</evidence>
<feature type="signal peptide" evidence="1">
    <location>
        <begin position="1"/>
        <end position="20"/>
    </location>
</feature>
<comment type="caution">
    <text evidence="2">The sequence shown here is derived from an EMBL/GenBank/DDBJ whole genome shotgun (WGS) entry which is preliminary data.</text>
</comment>
<reference evidence="2 3" key="1">
    <citation type="submission" date="2020-08" db="EMBL/GenBank/DDBJ databases">
        <authorList>
            <person name="Koutsovoulos G."/>
            <person name="Danchin GJ E."/>
        </authorList>
    </citation>
    <scope>NUCLEOTIDE SEQUENCE [LARGE SCALE GENOMIC DNA]</scope>
</reference>
<proteinExistence type="predicted"/>
<dbReference type="EMBL" id="CAJEWN010000371">
    <property type="protein sequence ID" value="CAD2180460.1"/>
    <property type="molecule type" value="Genomic_DNA"/>
</dbReference>
<evidence type="ECO:0000313" key="2">
    <source>
        <dbReference type="EMBL" id="CAD2180460.1"/>
    </source>
</evidence>
<gene>
    <name evidence="2" type="ORF">MENT_LOCUS32537</name>
</gene>
<name>A0A6V7VZZ2_MELEN</name>
<dbReference type="Proteomes" id="UP000580250">
    <property type="component" value="Unassembled WGS sequence"/>
</dbReference>
<keyword evidence="1" id="KW-0732">Signal</keyword>